<dbReference type="Proteomes" id="UP001382455">
    <property type="component" value="Unassembled WGS sequence"/>
</dbReference>
<protein>
    <submittedName>
        <fullName evidence="7">OmpA family protein</fullName>
    </submittedName>
</protein>
<dbReference type="PROSITE" id="PS51123">
    <property type="entry name" value="OMPA_2"/>
    <property type="match status" value="1"/>
</dbReference>
<dbReference type="PANTHER" id="PTHR30329">
    <property type="entry name" value="STATOR ELEMENT OF FLAGELLAR MOTOR COMPLEX"/>
    <property type="match status" value="1"/>
</dbReference>
<proteinExistence type="predicted"/>
<dbReference type="InterPro" id="IPR036737">
    <property type="entry name" value="OmpA-like_sf"/>
</dbReference>
<dbReference type="InterPro" id="IPR050330">
    <property type="entry name" value="Bact_OuterMem_StrucFunc"/>
</dbReference>
<comment type="subcellular location">
    <subcellularLocation>
        <location evidence="1">Cell outer membrane</location>
    </subcellularLocation>
</comment>
<comment type="caution">
    <text evidence="7">The sequence shown here is derived from an EMBL/GenBank/DDBJ whole genome shotgun (WGS) entry which is preliminary data.</text>
</comment>
<dbReference type="EMBL" id="JBAWKS010000001">
    <property type="protein sequence ID" value="MEI4549405.1"/>
    <property type="molecule type" value="Genomic_DNA"/>
</dbReference>
<dbReference type="CDD" id="cd07185">
    <property type="entry name" value="OmpA_C-like"/>
    <property type="match status" value="1"/>
</dbReference>
<evidence type="ECO:0000256" key="2">
    <source>
        <dbReference type="ARBA" id="ARBA00023136"/>
    </source>
</evidence>
<evidence type="ECO:0000313" key="8">
    <source>
        <dbReference type="Proteomes" id="UP001382455"/>
    </source>
</evidence>
<dbReference type="Pfam" id="PF00691">
    <property type="entry name" value="OmpA"/>
    <property type="match status" value="1"/>
</dbReference>
<name>A0ABU8ER09_9GAMM</name>
<evidence type="ECO:0000259" key="6">
    <source>
        <dbReference type="PROSITE" id="PS51123"/>
    </source>
</evidence>
<evidence type="ECO:0000256" key="5">
    <source>
        <dbReference type="SAM" id="SignalP"/>
    </source>
</evidence>
<dbReference type="InterPro" id="IPR006664">
    <property type="entry name" value="OMP_bac"/>
</dbReference>
<sequence length="301" mass="32934">MKISPLAICATIAISASFSLNAKTNQLAQFMSNIEGSSITHQDYKKYVKKTVLVGFEQTGYQGKDVKGSLSSTSYSIPLALSEVDVVEQYQAALEKSGFTLLSQCSASACGSIASMANALGISAPFGFDETQEFRSFAIKDDLYVTIYATGYDKARNLNVQVVEKRNNNSTVSVDKAYIDSLIDKQGKYQIPNIQFKFDSDELTESSGKSIEKLATYLKSVPNQNFYLVGHTDDSGNAQYNQTLSKKRALAIQTKLSDLGIEKSRLVAIGVGEFSPKESNASENGRLSNRRVELVKRTDLL</sequence>
<dbReference type="InterPro" id="IPR006665">
    <property type="entry name" value="OmpA-like"/>
</dbReference>
<evidence type="ECO:0000256" key="4">
    <source>
        <dbReference type="PROSITE-ProRule" id="PRU00473"/>
    </source>
</evidence>
<organism evidence="7 8">
    <name type="scientific">Pseudoalteromonas spongiae</name>
    <dbReference type="NCBI Taxonomy" id="298657"/>
    <lineage>
        <taxon>Bacteria</taxon>
        <taxon>Pseudomonadati</taxon>
        <taxon>Pseudomonadota</taxon>
        <taxon>Gammaproteobacteria</taxon>
        <taxon>Alteromonadales</taxon>
        <taxon>Pseudoalteromonadaceae</taxon>
        <taxon>Pseudoalteromonas</taxon>
    </lineage>
</organism>
<reference evidence="7 8" key="1">
    <citation type="submission" date="2023-12" db="EMBL/GenBank/DDBJ databases">
        <title>Friends and Foes: Symbiotic and Algicidal bacterial influence on Karenia brevis blooms.</title>
        <authorList>
            <person name="Fei C."/>
            <person name="Mohamed A.R."/>
            <person name="Booker A."/>
            <person name="Arshad M."/>
            <person name="Klass S."/>
            <person name="Ahn S."/>
            <person name="Gilbert P.M."/>
            <person name="Heil C.A."/>
            <person name="Martinez J.M."/>
            <person name="Amin S.A."/>
        </authorList>
    </citation>
    <scope>NUCLEOTIDE SEQUENCE [LARGE SCALE GENOMIC DNA]</scope>
    <source>
        <strain evidence="7 8">CE15</strain>
    </source>
</reference>
<dbReference type="PRINTS" id="PR01021">
    <property type="entry name" value="OMPADOMAIN"/>
</dbReference>
<feature type="chain" id="PRO_5047338721" evidence="5">
    <location>
        <begin position="23"/>
        <end position="301"/>
    </location>
</feature>
<dbReference type="Gene3D" id="3.30.1330.60">
    <property type="entry name" value="OmpA-like domain"/>
    <property type="match status" value="1"/>
</dbReference>
<evidence type="ECO:0000313" key="7">
    <source>
        <dbReference type="EMBL" id="MEI4549405.1"/>
    </source>
</evidence>
<accession>A0ABU8ER09</accession>
<dbReference type="SUPFAM" id="SSF103088">
    <property type="entry name" value="OmpA-like"/>
    <property type="match status" value="1"/>
</dbReference>
<evidence type="ECO:0000256" key="1">
    <source>
        <dbReference type="ARBA" id="ARBA00004442"/>
    </source>
</evidence>
<feature type="domain" description="OmpA-like" evidence="6">
    <location>
        <begin position="183"/>
        <end position="300"/>
    </location>
</feature>
<evidence type="ECO:0000256" key="3">
    <source>
        <dbReference type="ARBA" id="ARBA00023237"/>
    </source>
</evidence>
<feature type="signal peptide" evidence="5">
    <location>
        <begin position="1"/>
        <end position="22"/>
    </location>
</feature>
<keyword evidence="5" id="KW-0732">Signal</keyword>
<keyword evidence="8" id="KW-1185">Reference proteome</keyword>
<keyword evidence="2 4" id="KW-0472">Membrane</keyword>
<gene>
    <name evidence="7" type="ORF">WAE96_06780</name>
</gene>
<dbReference type="RefSeq" id="WP_336434960.1">
    <property type="nucleotide sequence ID" value="NZ_JBAWKS010000001.1"/>
</dbReference>
<keyword evidence="3" id="KW-0998">Cell outer membrane</keyword>
<dbReference type="PANTHER" id="PTHR30329:SF21">
    <property type="entry name" value="LIPOPROTEIN YIAD-RELATED"/>
    <property type="match status" value="1"/>
</dbReference>